<proteinExistence type="predicted"/>
<dbReference type="EMBL" id="JABANM010033336">
    <property type="protein sequence ID" value="KAF4701436.1"/>
    <property type="molecule type" value="Genomic_DNA"/>
</dbReference>
<protein>
    <submittedName>
        <fullName evidence="1">Uncharacterized protein</fullName>
    </submittedName>
</protein>
<evidence type="ECO:0000313" key="1">
    <source>
        <dbReference type="EMBL" id="KAF4701436.1"/>
    </source>
</evidence>
<dbReference type="Proteomes" id="UP000574390">
    <property type="component" value="Unassembled WGS sequence"/>
</dbReference>
<reference evidence="1 2" key="1">
    <citation type="submission" date="2020-04" db="EMBL/GenBank/DDBJ databases">
        <title>Perkinsus olseni comparative genomics.</title>
        <authorList>
            <person name="Bogema D.R."/>
        </authorList>
    </citation>
    <scope>NUCLEOTIDE SEQUENCE [LARGE SCALE GENOMIC DNA]</scope>
    <source>
        <strain evidence="1">ATCC PRA-205</strain>
    </source>
</reference>
<accession>A0A7J6Q0I8</accession>
<comment type="caution">
    <text evidence="1">The sequence shown here is derived from an EMBL/GenBank/DDBJ whole genome shotgun (WGS) entry which is preliminary data.</text>
</comment>
<organism evidence="1 2">
    <name type="scientific">Perkinsus olseni</name>
    <name type="common">Perkinsus atlanticus</name>
    <dbReference type="NCBI Taxonomy" id="32597"/>
    <lineage>
        <taxon>Eukaryota</taxon>
        <taxon>Sar</taxon>
        <taxon>Alveolata</taxon>
        <taxon>Perkinsozoa</taxon>
        <taxon>Perkinsea</taxon>
        <taxon>Perkinsida</taxon>
        <taxon>Perkinsidae</taxon>
        <taxon>Perkinsus</taxon>
    </lineage>
</organism>
<feature type="non-terminal residue" evidence="1">
    <location>
        <position position="1"/>
    </location>
</feature>
<dbReference type="AlphaFoldDB" id="A0A7J6Q0I8"/>
<sequence>HQRGEKKADDWEVLDVHVSKGFGVRARSIVCPKTDEWEAFKMNLKRAEPGDEETRDPLTKLDSSSSEGLLDVIDPYARAGKLLHSTFMTLVPEVCPLVREAMKEEYGTLKNLCR</sequence>
<feature type="non-terminal residue" evidence="1">
    <location>
        <position position="114"/>
    </location>
</feature>
<name>A0A7J6Q0I8_PEROL</name>
<gene>
    <name evidence="1" type="ORF">FOZ62_005515</name>
</gene>
<evidence type="ECO:0000313" key="2">
    <source>
        <dbReference type="Proteomes" id="UP000574390"/>
    </source>
</evidence>